<gene>
    <name evidence="2" type="ORF">C7384_101444</name>
</gene>
<proteinExistence type="predicted"/>
<feature type="region of interest" description="Disordered" evidence="1">
    <location>
        <begin position="1"/>
        <end position="30"/>
    </location>
</feature>
<dbReference type="EMBL" id="QEKT01000001">
    <property type="protein sequence ID" value="PVY86524.1"/>
    <property type="molecule type" value="Genomic_DNA"/>
</dbReference>
<name>A0A2U1DFU2_9LACO</name>
<protein>
    <submittedName>
        <fullName evidence="2">Uncharacterized protein</fullName>
    </submittedName>
</protein>
<comment type="caution">
    <text evidence="2">The sequence shown here is derived from an EMBL/GenBank/DDBJ whole genome shotgun (WGS) entry which is preliminary data.</text>
</comment>
<evidence type="ECO:0000256" key="1">
    <source>
        <dbReference type="SAM" id="MobiDB-lite"/>
    </source>
</evidence>
<reference evidence="2 3" key="1">
    <citation type="submission" date="2018-04" db="EMBL/GenBank/DDBJ databases">
        <title>Genomic Encyclopedia of Type Strains, Phase IV (KMG-IV): sequencing the most valuable type-strain genomes for metagenomic binning, comparative biology and taxonomic classification.</title>
        <authorList>
            <person name="Goeker M."/>
        </authorList>
    </citation>
    <scope>NUCLEOTIDE SEQUENCE [LARGE SCALE GENOMIC DNA]</scope>
    <source>
        <strain evidence="2 3">DSM 28795</strain>
    </source>
</reference>
<organism evidence="2 3">
    <name type="scientific">Convivina intestini</name>
    <dbReference type="NCBI Taxonomy" id="1505726"/>
    <lineage>
        <taxon>Bacteria</taxon>
        <taxon>Bacillati</taxon>
        <taxon>Bacillota</taxon>
        <taxon>Bacilli</taxon>
        <taxon>Lactobacillales</taxon>
        <taxon>Lactobacillaceae</taxon>
        <taxon>Convivina</taxon>
    </lineage>
</organism>
<dbReference type="RefSeq" id="WP_089940100.1">
    <property type="nucleotide sequence ID" value="NZ_CAKOEX010000015.1"/>
</dbReference>
<dbReference type="Proteomes" id="UP000245433">
    <property type="component" value="Unassembled WGS sequence"/>
</dbReference>
<evidence type="ECO:0000313" key="2">
    <source>
        <dbReference type="EMBL" id="PVY86524.1"/>
    </source>
</evidence>
<sequence>MNKKIYDRRSLGGRDEIGMKTAAQREERIKESSAVNDELIEYNDHQYETRGARHASMKSDLQLSKLDYTKHMPWLNK</sequence>
<accession>A0A2U1DFU2</accession>
<evidence type="ECO:0000313" key="3">
    <source>
        <dbReference type="Proteomes" id="UP000245433"/>
    </source>
</evidence>
<dbReference type="AlphaFoldDB" id="A0A2U1DFU2"/>
<keyword evidence="3" id="KW-1185">Reference proteome</keyword>